<reference evidence="1" key="1">
    <citation type="submission" date="2021-01" db="EMBL/GenBank/DDBJ databases">
        <title>Whole genome shotgun sequence of Actinoplanes nipponensis NBRC 14063.</title>
        <authorList>
            <person name="Komaki H."/>
            <person name="Tamura T."/>
        </authorList>
    </citation>
    <scope>NUCLEOTIDE SEQUENCE</scope>
    <source>
        <strain evidence="1">NBRC 14063</strain>
    </source>
</reference>
<protein>
    <submittedName>
        <fullName evidence="1">Uncharacterized protein</fullName>
    </submittedName>
</protein>
<dbReference type="AlphaFoldDB" id="A0A919MMX1"/>
<accession>A0A919MMX1</accession>
<evidence type="ECO:0000313" key="1">
    <source>
        <dbReference type="EMBL" id="GIE50976.1"/>
    </source>
</evidence>
<keyword evidence="2" id="KW-1185">Reference proteome</keyword>
<comment type="caution">
    <text evidence="1">The sequence shown here is derived from an EMBL/GenBank/DDBJ whole genome shotgun (WGS) entry which is preliminary data.</text>
</comment>
<organism evidence="1 2">
    <name type="scientific">Actinoplanes nipponensis</name>
    <dbReference type="NCBI Taxonomy" id="135950"/>
    <lineage>
        <taxon>Bacteria</taxon>
        <taxon>Bacillati</taxon>
        <taxon>Actinomycetota</taxon>
        <taxon>Actinomycetes</taxon>
        <taxon>Micromonosporales</taxon>
        <taxon>Micromonosporaceae</taxon>
        <taxon>Actinoplanes</taxon>
    </lineage>
</organism>
<proteinExistence type="predicted"/>
<sequence>MTGVTDRSDGSERGATELILGALAGSALLPFLQAVATKAGEDAYQAIRGRLSWRSRRGARAELREAGVVSLAARDARVVLQLPERVTPVMAARLENVRLPVDRTGWAVVSWDEAQSRWVVEDAAEPPPSSTSVEP</sequence>
<name>A0A919MMX1_9ACTN</name>
<evidence type="ECO:0000313" key="2">
    <source>
        <dbReference type="Proteomes" id="UP000647172"/>
    </source>
</evidence>
<dbReference type="EMBL" id="BOMQ01000053">
    <property type="protein sequence ID" value="GIE50976.1"/>
    <property type="molecule type" value="Genomic_DNA"/>
</dbReference>
<gene>
    <name evidence="1" type="ORF">Ani05nite_45100</name>
</gene>
<dbReference type="Proteomes" id="UP000647172">
    <property type="component" value="Unassembled WGS sequence"/>
</dbReference>